<dbReference type="GeneTree" id="ENSGT00550000074994"/>
<evidence type="ECO:0000256" key="4">
    <source>
        <dbReference type="ARBA" id="ARBA00022670"/>
    </source>
</evidence>
<dbReference type="GO" id="GO:0004843">
    <property type="term" value="F:cysteine-type deubiquitinase activity"/>
    <property type="evidence" value="ECO:0007669"/>
    <property type="project" value="UniProtKB-EC"/>
</dbReference>
<dbReference type="InterPro" id="IPR038765">
    <property type="entry name" value="Papain-like_cys_pep_sf"/>
</dbReference>
<keyword evidence="11" id="KW-1185">Reference proteome</keyword>
<feature type="compositionally biased region" description="Low complexity" evidence="8">
    <location>
        <begin position="635"/>
        <end position="646"/>
    </location>
</feature>
<sequence length="675" mass="74159">MANHFSILYIFGDFSPDEFNQFSVTLHALERPPHGGTVLCGTQAAGDLPDGHNYQRIEYVVNEVIEPSDTLPRTPNYGISNTLNPQGPEFVLSCTTSKKLPDDIDKEVNYSSVDCPALALDGSSHAGEEVIENEGISGSLRQECKKKKPPPGYYKALVSGHPNADLMGIPQNTTDFISDATPHWGFPRALDSGSRTAEQLEGCPRADSLQGHPAEDSCGSTTESLGVTKGQILESLVEGTAANGVELHTMESLDSALKRPRAPHLLWTPQPPVRAWCPPVSPPNRGSVFFMILTLFLLLACEFPFHTSPFISEKQAEVKEGLVPVSEDPEAIKIAEFLENTTLIHKLVSLQPSTLQVLVACPPIYHLMKFIPLYSKVPSPCTSTPMTDSFFTNMPVPPKPRQALGDKIMRDIHPRAAFEPTYICRLLTVIKWSPSVKDEQEDAEEYLGFILNGLHEEMLNQKKLLSPNNENLTVSSGPKSHSVNEEDQEEPEEGSEDEWENKTSVTHQAAFVQAPIAGIFAGHIRSVSSKESATRQLFFNLQLDIQSNKIRTVQDAMGSLVARESGRGDTTKTEQEMEISWRVTLEKLFYGAVRSSSEILLSPGLKNKNFKRHRAYRLFAVVYHHSSSAMGGHGTSPRSGSRSGGTLMSHQPATGAMPTEERAGCLLHHSCVDLL</sequence>
<feature type="region of interest" description="Disordered" evidence="8">
    <location>
        <begin position="627"/>
        <end position="657"/>
    </location>
</feature>
<dbReference type="PANTHER" id="PTHR24006">
    <property type="entry name" value="UBIQUITIN CARBOXYL-TERMINAL HYDROLASE"/>
    <property type="match status" value="1"/>
</dbReference>
<dbReference type="CDD" id="cd02257">
    <property type="entry name" value="Peptidase_C19"/>
    <property type="match status" value="1"/>
</dbReference>
<keyword evidence="6" id="KW-0378">Hydrolase</keyword>
<keyword evidence="5" id="KW-0833">Ubl conjugation pathway</keyword>
<dbReference type="GO" id="GO:0005829">
    <property type="term" value="C:cytosol"/>
    <property type="evidence" value="ECO:0007669"/>
    <property type="project" value="TreeGrafter"/>
</dbReference>
<dbReference type="InterPro" id="IPR001394">
    <property type="entry name" value="Peptidase_C19_UCH"/>
</dbReference>
<comment type="catalytic activity">
    <reaction evidence="1">
        <text>Thiol-dependent hydrolysis of ester, thioester, amide, peptide and isopeptide bonds formed by the C-terminal Gly of ubiquitin (a 76-residue protein attached to proteins as an intracellular targeting signal).</text>
        <dbReference type="EC" id="3.4.19.12"/>
    </reaction>
</comment>
<evidence type="ECO:0000313" key="10">
    <source>
        <dbReference type="Ensembl" id="ENSCHIP00000022790.1"/>
    </source>
</evidence>
<evidence type="ECO:0000256" key="2">
    <source>
        <dbReference type="ARBA" id="ARBA00005427"/>
    </source>
</evidence>
<organism evidence="10 11">
    <name type="scientific">Capra hircus</name>
    <name type="common">Goat</name>
    <dbReference type="NCBI Taxonomy" id="9925"/>
    <lineage>
        <taxon>Eukaryota</taxon>
        <taxon>Metazoa</taxon>
        <taxon>Chordata</taxon>
        <taxon>Craniata</taxon>
        <taxon>Vertebrata</taxon>
        <taxon>Euteleostomi</taxon>
        <taxon>Mammalia</taxon>
        <taxon>Eutheria</taxon>
        <taxon>Laurasiatheria</taxon>
        <taxon>Artiodactyla</taxon>
        <taxon>Ruminantia</taxon>
        <taxon>Pecora</taxon>
        <taxon>Bovidae</taxon>
        <taxon>Caprinae</taxon>
        <taxon>Capra</taxon>
    </lineage>
</organism>
<feature type="region of interest" description="Disordered" evidence="8">
    <location>
        <begin position="466"/>
        <end position="504"/>
    </location>
</feature>
<feature type="domain" description="Peptidase C19 ubiquitin carboxyl-terminal hydrolase" evidence="9">
    <location>
        <begin position="353"/>
        <end position="633"/>
    </location>
</feature>
<evidence type="ECO:0000313" key="11">
    <source>
        <dbReference type="Proteomes" id="UP000291000"/>
    </source>
</evidence>
<reference evidence="10" key="3">
    <citation type="submission" date="2025-09" db="UniProtKB">
        <authorList>
            <consortium name="Ensembl"/>
        </authorList>
    </citation>
    <scope>IDENTIFICATION</scope>
</reference>
<comment type="similarity">
    <text evidence="2">Belongs to the peptidase C19 family. USP10 subfamily.</text>
</comment>
<dbReference type="GO" id="GO:0005769">
    <property type="term" value="C:early endosome"/>
    <property type="evidence" value="ECO:0007669"/>
    <property type="project" value="TreeGrafter"/>
</dbReference>
<dbReference type="Proteomes" id="UP000291000">
    <property type="component" value="Chromosome 12"/>
</dbReference>
<keyword evidence="7" id="KW-0788">Thiol protease</keyword>
<reference evidence="10" key="2">
    <citation type="submission" date="2025-08" db="UniProtKB">
        <authorList>
            <consortium name="Ensembl"/>
        </authorList>
    </citation>
    <scope>IDENTIFICATION</scope>
</reference>
<accession>A0A452FF36</accession>
<evidence type="ECO:0000256" key="8">
    <source>
        <dbReference type="SAM" id="MobiDB-lite"/>
    </source>
</evidence>
<protein>
    <recommendedName>
        <fullName evidence="3">ubiquitinyl hydrolase 1</fullName>
        <ecNumber evidence="3">3.4.19.12</ecNumber>
    </recommendedName>
</protein>
<dbReference type="GO" id="GO:0006508">
    <property type="term" value="P:proteolysis"/>
    <property type="evidence" value="ECO:0007669"/>
    <property type="project" value="UniProtKB-KW"/>
</dbReference>
<dbReference type="AlphaFoldDB" id="A0A452FF36"/>
<dbReference type="PANTHER" id="PTHR24006:SF687">
    <property type="entry name" value="UBIQUITIN CARBOXYL-TERMINAL HYDROLASE 10"/>
    <property type="match status" value="1"/>
</dbReference>
<dbReference type="Gene3D" id="3.90.70.10">
    <property type="entry name" value="Cysteine proteinases"/>
    <property type="match status" value="1"/>
</dbReference>
<evidence type="ECO:0000256" key="7">
    <source>
        <dbReference type="ARBA" id="ARBA00022807"/>
    </source>
</evidence>
<dbReference type="Ensembl" id="ENSCHIT00000030650.1">
    <property type="protein sequence ID" value="ENSCHIP00000022790.1"/>
    <property type="gene ID" value="ENSCHIG00000020620.1"/>
</dbReference>
<name>A0A452FF36_CAPHI</name>
<dbReference type="GO" id="GO:0030330">
    <property type="term" value="P:DNA damage response, signal transduction by p53 class mediator"/>
    <property type="evidence" value="ECO:0007669"/>
    <property type="project" value="TreeGrafter"/>
</dbReference>
<dbReference type="InterPro" id="IPR050164">
    <property type="entry name" value="Peptidase_C19"/>
</dbReference>
<dbReference type="EC" id="3.4.19.12" evidence="3"/>
<evidence type="ECO:0000256" key="5">
    <source>
        <dbReference type="ARBA" id="ARBA00022786"/>
    </source>
</evidence>
<keyword evidence="4" id="KW-0645">Protease</keyword>
<proteinExistence type="inferred from homology"/>
<dbReference type="GO" id="GO:0005634">
    <property type="term" value="C:nucleus"/>
    <property type="evidence" value="ECO:0007669"/>
    <property type="project" value="TreeGrafter"/>
</dbReference>
<feature type="compositionally biased region" description="Acidic residues" evidence="8">
    <location>
        <begin position="485"/>
        <end position="499"/>
    </location>
</feature>
<dbReference type="Pfam" id="PF00443">
    <property type="entry name" value="UCH"/>
    <property type="match status" value="1"/>
</dbReference>
<feature type="compositionally biased region" description="Polar residues" evidence="8">
    <location>
        <begin position="466"/>
        <end position="481"/>
    </location>
</feature>
<dbReference type="GO" id="GO:0016579">
    <property type="term" value="P:protein deubiquitination"/>
    <property type="evidence" value="ECO:0007669"/>
    <property type="project" value="InterPro"/>
</dbReference>
<evidence type="ECO:0000256" key="3">
    <source>
        <dbReference type="ARBA" id="ARBA00012759"/>
    </source>
</evidence>
<reference evidence="10 11" key="1">
    <citation type="submission" date="2016-04" db="EMBL/GenBank/DDBJ databases">
        <title>Polished mammalian reference genomes with single-molecule sequencing and chromosome conformation capture applied to the Capra hircus genome.</title>
        <authorList>
            <person name="Bickhart D.M."/>
            <person name="Koren S."/>
            <person name="Rosen B."/>
            <person name="Hastie A."/>
            <person name="Liachko I."/>
            <person name="Sullivan S.T."/>
            <person name="Burton J."/>
            <person name="Sayre B.L."/>
            <person name="Huson H.J."/>
            <person name="Lee J."/>
            <person name="Lam E."/>
            <person name="Kelley C.M."/>
            <person name="Hutchison J.L."/>
            <person name="Zhou Y."/>
            <person name="Sun J."/>
            <person name="Crisa A."/>
            <person name="Schwartz J.C."/>
            <person name="Hammond J.A."/>
            <person name="Schroeder S.G."/>
            <person name="Liu G.E."/>
            <person name="Dunham M."/>
            <person name="Shendure J."/>
            <person name="Sonstegard T.S."/>
            <person name="Phillippy A.M."/>
            <person name="Van Tassell C.P."/>
            <person name="Smith T.P."/>
        </authorList>
    </citation>
    <scope>NUCLEOTIDE SEQUENCE [LARGE SCALE GENOMIC DNA]</scope>
</reference>
<dbReference type="EMBL" id="LWLT01000013">
    <property type="status" value="NOT_ANNOTATED_CDS"/>
    <property type="molecule type" value="Genomic_DNA"/>
</dbReference>
<evidence type="ECO:0000259" key="9">
    <source>
        <dbReference type="Pfam" id="PF00443"/>
    </source>
</evidence>
<dbReference type="GO" id="GO:0010506">
    <property type="term" value="P:regulation of autophagy"/>
    <property type="evidence" value="ECO:0007669"/>
    <property type="project" value="TreeGrafter"/>
</dbReference>
<evidence type="ECO:0000256" key="6">
    <source>
        <dbReference type="ARBA" id="ARBA00022801"/>
    </source>
</evidence>
<evidence type="ECO:0000256" key="1">
    <source>
        <dbReference type="ARBA" id="ARBA00000707"/>
    </source>
</evidence>
<dbReference type="STRING" id="9925.ENSCHIP00000022790"/>
<dbReference type="SUPFAM" id="SSF54001">
    <property type="entry name" value="Cysteine proteinases"/>
    <property type="match status" value="1"/>
</dbReference>